<evidence type="ECO:0000259" key="12">
    <source>
        <dbReference type="Pfam" id="PF01467"/>
    </source>
</evidence>
<reference evidence="13" key="1">
    <citation type="journal article" date="2014" name="Int. J. Syst. Evol. Microbiol.">
        <title>Complete genome of a new Firmicutes species belonging to the dominant human colonic microbiota ('Ruminococcus bicirculans') reveals two chromosomes and a selective capacity to utilize plant glucans.</title>
        <authorList>
            <consortium name="NISC Comparative Sequencing Program"/>
            <person name="Wegmann U."/>
            <person name="Louis P."/>
            <person name="Goesmann A."/>
            <person name="Henrissat B."/>
            <person name="Duncan S.H."/>
            <person name="Flint H.J."/>
        </authorList>
    </citation>
    <scope>NUCLEOTIDE SEQUENCE</scope>
    <source>
        <strain evidence="13">NBRC 108216</strain>
    </source>
</reference>
<name>A0ABQ5UZ54_9PROT</name>
<dbReference type="RefSeq" id="WP_284369021.1">
    <property type="nucleotide sequence ID" value="NZ_BSNJ01000001.1"/>
</dbReference>
<dbReference type="SUPFAM" id="SSF52374">
    <property type="entry name" value="Nucleotidylyl transferase"/>
    <property type="match status" value="1"/>
</dbReference>
<dbReference type="InterPro" id="IPR005248">
    <property type="entry name" value="NadD/NMNAT"/>
</dbReference>
<keyword evidence="9 11" id="KW-0520">NAD</keyword>
<evidence type="ECO:0000256" key="3">
    <source>
        <dbReference type="ARBA" id="ARBA00009014"/>
    </source>
</evidence>
<evidence type="ECO:0000256" key="6">
    <source>
        <dbReference type="ARBA" id="ARBA00022695"/>
    </source>
</evidence>
<evidence type="ECO:0000256" key="1">
    <source>
        <dbReference type="ARBA" id="ARBA00002324"/>
    </source>
</evidence>
<evidence type="ECO:0000256" key="2">
    <source>
        <dbReference type="ARBA" id="ARBA00005019"/>
    </source>
</evidence>
<keyword evidence="7 11" id="KW-0547">Nucleotide-binding</keyword>
<feature type="domain" description="Cytidyltransferase-like" evidence="12">
    <location>
        <begin position="11"/>
        <end position="187"/>
    </location>
</feature>
<comment type="catalytic activity">
    <reaction evidence="10 11">
        <text>nicotinate beta-D-ribonucleotide + ATP + H(+) = deamido-NAD(+) + diphosphate</text>
        <dbReference type="Rhea" id="RHEA:22860"/>
        <dbReference type="ChEBI" id="CHEBI:15378"/>
        <dbReference type="ChEBI" id="CHEBI:30616"/>
        <dbReference type="ChEBI" id="CHEBI:33019"/>
        <dbReference type="ChEBI" id="CHEBI:57502"/>
        <dbReference type="ChEBI" id="CHEBI:58437"/>
        <dbReference type="EC" id="2.7.7.18"/>
    </reaction>
</comment>
<evidence type="ECO:0000256" key="7">
    <source>
        <dbReference type="ARBA" id="ARBA00022741"/>
    </source>
</evidence>
<dbReference type="InterPro" id="IPR014729">
    <property type="entry name" value="Rossmann-like_a/b/a_fold"/>
</dbReference>
<dbReference type="HAMAP" id="MF_00244">
    <property type="entry name" value="NaMN_adenylyltr"/>
    <property type="match status" value="1"/>
</dbReference>
<comment type="function">
    <text evidence="1 11">Catalyzes the reversible adenylation of nicotinate mononucleotide (NaMN) to nicotinic acid adenine dinucleotide (NaAD).</text>
</comment>
<comment type="pathway">
    <text evidence="2 11">Cofactor biosynthesis; NAD(+) biosynthesis; deamido-NAD(+) from nicotinate D-ribonucleotide: step 1/1.</text>
</comment>
<evidence type="ECO:0000256" key="10">
    <source>
        <dbReference type="ARBA" id="ARBA00048721"/>
    </source>
</evidence>
<comment type="similarity">
    <text evidence="3 11">Belongs to the NadD family.</text>
</comment>
<dbReference type="CDD" id="cd02165">
    <property type="entry name" value="NMNAT"/>
    <property type="match status" value="1"/>
</dbReference>
<organism evidence="13 14">
    <name type="scientific">Algimonas porphyrae</name>
    <dbReference type="NCBI Taxonomy" id="1128113"/>
    <lineage>
        <taxon>Bacteria</taxon>
        <taxon>Pseudomonadati</taxon>
        <taxon>Pseudomonadota</taxon>
        <taxon>Alphaproteobacteria</taxon>
        <taxon>Maricaulales</taxon>
        <taxon>Robiginitomaculaceae</taxon>
        <taxon>Algimonas</taxon>
    </lineage>
</organism>
<dbReference type="Gene3D" id="3.40.50.620">
    <property type="entry name" value="HUPs"/>
    <property type="match status" value="1"/>
</dbReference>
<comment type="caution">
    <text evidence="13">The sequence shown here is derived from an EMBL/GenBank/DDBJ whole genome shotgun (WGS) entry which is preliminary data.</text>
</comment>
<dbReference type="EMBL" id="BSNJ01000001">
    <property type="protein sequence ID" value="GLQ19267.1"/>
    <property type="molecule type" value="Genomic_DNA"/>
</dbReference>
<dbReference type="GO" id="GO:0016779">
    <property type="term" value="F:nucleotidyltransferase activity"/>
    <property type="evidence" value="ECO:0007669"/>
    <property type="project" value="UniProtKB-KW"/>
</dbReference>
<keyword evidence="5 11" id="KW-0808">Transferase</keyword>
<protein>
    <recommendedName>
        <fullName evidence="11">Probable nicotinate-nucleotide adenylyltransferase</fullName>
        <ecNumber evidence="11">2.7.7.18</ecNumber>
    </recommendedName>
    <alternativeName>
        <fullName evidence="11">Deamido-NAD(+) diphosphorylase</fullName>
    </alternativeName>
    <alternativeName>
        <fullName evidence="11">Deamido-NAD(+) pyrophosphorylase</fullName>
    </alternativeName>
    <alternativeName>
        <fullName evidence="11">Nicotinate mononucleotide adenylyltransferase</fullName>
        <shortName evidence="11">NaMN adenylyltransferase</shortName>
    </alternativeName>
</protein>
<evidence type="ECO:0000256" key="4">
    <source>
        <dbReference type="ARBA" id="ARBA00022642"/>
    </source>
</evidence>
<dbReference type="Proteomes" id="UP001161390">
    <property type="component" value="Unassembled WGS sequence"/>
</dbReference>
<gene>
    <name evidence="11 13" type="primary">nadD</name>
    <name evidence="13" type="ORF">GCM10007854_02220</name>
</gene>
<evidence type="ECO:0000256" key="9">
    <source>
        <dbReference type="ARBA" id="ARBA00023027"/>
    </source>
</evidence>
<evidence type="ECO:0000256" key="8">
    <source>
        <dbReference type="ARBA" id="ARBA00022840"/>
    </source>
</evidence>
<dbReference type="PANTHER" id="PTHR39321:SF3">
    <property type="entry name" value="PHOSPHOPANTETHEINE ADENYLYLTRANSFERASE"/>
    <property type="match status" value="1"/>
</dbReference>
<keyword evidence="14" id="KW-1185">Reference proteome</keyword>
<evidence type="ECO:0000256" key="11">
    <source>
        <dbReference type="HAMAP-Rule" id="MF_00244"/>
    </source>
</evidence>
<evidence type="ECO:0000256" key="5">
    <source>
        <dbReference type="ARBA" id="ARBA00022679"/>
    </source>
</evidence>
<keyword evidence="4 11" id="KW-0662">Pyridine nucleotide biosynthesis</keyword>
<dbReference type="EC" id="2.7.7.18" evidence="11"/>
<dbReference type="Pfam" id="PF01467">
    <property type="entry name" value="CTP_transf_like"/>
    <property type="match status" value="1"/>
</dbReference>
<keyword evidence="6 11" id="KW-0548">Nucleotidyltransferase</keyword>
<reference evidence="13" key="2">
    <citation type="submission" date="2023-01" db="EMBL/GenBank/DDBJ databases">
        <title>Draft genome sequence of Algimonas porphyrae strain NBRC 108216.</title>
        <authorList>
            <person name="Sun Q."/>
            <person name="Mori K."/>
        </authorList>
    </citation>
    <scope>NUCLEOTIDE SEQUENCE</scope>
    <source>
        <strain evidence="13">NBRC 108216</strain>
    </source>
</reference>
<keyword evidence="8 11" id="KW-0067">ATP-binding</keyword>
<accession>A0ABQ5UZ54</accession>
<proteinExistence type="inferred from homology"/>
<evidence type="ECO:0000313" key="14">
    <source>
        <dbReference type="Proteomes" id="UP001161390"/>
    </source>
</evidence>
<sequence length="191" mass="21450">MSSRAGPAIGLFGGSFNPAHAGHRHVADAGLRELQLDQVWWLVSPQNPLKPAQPSPYDRAKSIASMDLPYAMKISHVESDLNTRYTIDLIKRLQEQQPFARFVLLMGSDNLAQLPRWKDWQGIMRRVPVAIIARPGDPVRARLGRVARHMADHRIPERFAHTLKDTSAPAWTYLTLPFNSLSSSALRAAER</sequence>
<dbReference type="PANTHER" id="PTHR39321">
    <property type="entry name" value="NICOTINATE-NUCLEOTIDE ADENYLYLTRANSFERASE-RELATED"/>
    <property type="match status" value="1"/>
</dbReference>
<evidence type="ECO:0000313" key="13">
    <source>
        <dbReference type="EMBL" id="GLQ19267.1"/>
    </source>
</evidence>
<dbReference type="InterPro" id="IPR004821">
    <property type="entry name" value="Cyt_trans-like"/>
</dbReference>